<accession>A0ABX0UUN5</accession>
<comment type="caution">
    <text evidence="1">The sequence shown here is derived from an EMBL/GenBank/DDBJ whole genome shotgun (WGS) entry which is preliminary data.</text>
</comment>
<evidence type="ECO:0000313" key="1">
    <source>
        <dbReference type="EMBL" id="NIJ56098.1"/>
    </source>
</evidence>
<organism evidence="1 2">
    <name type="scientific">Dyadobacter arcticus</name>
    <dbReference type="NCBI Taxonomy" id="1078754"/>
    <lineage>
        <taxon>Bacteria</taxon>
        <taxon>Pseudomonadati</taxon>
        <taxon>Bacteroidota</taxon>
        <taxon>Cytophagia</taxon>
        <taxon>Cytophagales</taxon>
        <taxon>Spirosomataceae</taxon>
        <taxon>Dyadobacter</taxon>
    </lineage>
</organism>
<evidence type="ECO:0000313" key="2">
    <source>
        <dbReference type="Proteomes" id="UP001179181"/>
    </source>
</evidence>
<dbReference type="EMBL" id="JAASQJ010000007">
    <property type="protein sequence ID" value="NIJ56098.1"/>
    <property type="molecule type" value="Genomic_DNA"/>
</dbReference>
<gene>
    <name evidence="1" type="ORF">FHS68_005293</name>
</gene>
<dbReference type="Proteomes" id="UP001179181">
    <property type="component" value="Unassembled WGS sequence"/>
</dbReference>
<name>A0ABX0UUN5_9BACT</name>
<protein>
    <submittedName>
        <fullName evidence="1">Uncharacterized protein</fullName>
    </submittedName>
</protein>
<proteinExistence type="predicted"/>
<reference evidence="1 2" key="1">
    <citation type="submission" date="2020-03" db="EMBL/GenBank/DDBJ databases">
        <title>Genomic Encyclopedia of Type Strains, Phase IV (KMG-IV): sequencing the most valuable type-strain genomes for metagenomic binning, comparative biology and taxonomic classification.</title>
        <authorList>
            <person name="Goeker M."/>
        </authorList>
    </citation>
    <scope>NUCLEOTIDE SEQUENCE [LARGE SCALE GENOMIC DNA]</scope>
    <source>
        <strain evidence="1 2">DSM 102865</strain>
    </source>
</reference>
<sequence length="49" mass="5577">MYFCGQLLSCDRALFTLSSICSVLEPLNNQVYYEPTIGEFSNNFDASFK</sequence>
<keyword evidence="2" id="KW-1185">Reference proteome</keyword>